<name>A0A518DFG7_9BACT</name>
<dbReference type="OrthoDB" id="9807778at2"/>
<dbReference type="CDD" id="cd04187">
    <property type="entry name" value="DPM1_like_bac"/>
    <property type="match status" value="1"/>
</dbReference>
<dbReference type="GO" id="GO:0005886">
    <property type="term" value="C:plasma membrane"/>
    <property type="evidence" value="ECO:0007669"/>
    <property type="project" value="TreeGrafter"/>
</dbReference>
<dbReference type="Pfam" id="PF00535">
    <property type="entry name" value="Glycos_transf_2"/>
    <property type="match status" value="1"/>
</dbReference>
<dbReference type="PANTHER" id="PTHR48090">
    <property type="entry name" value="UNDECAPRENYL-PHOSPHATE 4-DEOXY-4-FORMAMIDO-L-ARABINOSE TRANSFERASE-RELATED"/>
    <property type="match status" value="1"/>
</dbReference>
<keyword evidence="11" id="KW-1185">Reference proteome</keyword>
<evidence type="ECO:0000259" key="9">
    <source>
        <dbReference type="Pfam" id="PF00535"/>
    </source>
</evidence>
<keyword evidence="5" id="KW-0448">Lipopolysaccharide biosynthesis</keyword>
<feature type="transmembrane region" description="Helical" evidence="8">
    <location>
        <begin position="233"/>
        <end position="254"/>
    </location>
</feature>
<proteinExistence type="predicted"/>
<feature type="transmembrane region" description="Helical" evidence="8">
    <location>
        <begin position="274"/>
        <end position="294"/>
    </location>
</feature>
<evidence type="ECO:0000256" key="8">
    <source>
        <dbReference type="SAM" id="Phobius"/>
    </source>
</evidence>
<keyword evidence="4 8" id="KW-0812">Transmembrane</keyword>
<accession>A0A518DFG7</accession>
<keyword evidence="2 10" id="KW-0328">Glycosyltransferase</keyword>
<dbReference type="Gene3D" id="3.90.550.10">
    <property type="entry name" value="Spore Coat Polysaccharide Biosynthesis Protein SpsA, Chain A"/>
    <property type="match status" value="1"/>
</dbReference>
<gene>
    <name evidence="10" type="primary">arnC_2</name>
    <name evidence="10" type="ORF">Pla175_36260</name>
</gene>
<dbReference type="RefSeq" id="WP_145288273.1">
    <property type="nucleotide sequence ID" value="NZ_CP036291.1"/>
</dbReference>
<evidence type="ECO:0000313" key="10">
    <source>
        <dbReference type="EMBL" id="QDU90224.1"/>
    </source>
</evidence>
<feature type="domain" description="Glycosyltransferase 2-like" evidence="9">
    <location>
        <begin position="5"/>
        <end position="135"/>
    </location>
</feature>
<dbReference type="EMBL" id="CP036291">
    <property type="protein sequence ID" value="QDU90224.1"/>
    <property type="molecule type" value="Genomic_DNA"/>
</dbReference>
<dbReference type="InterPro" id="IPR029044">
    <property type="entry name" value="Nucleotide-diphossugar_trans"/>
</dbReference>
<keyword evidence="1" id="KW-1003">Cell membrane</keyword>
<dbReference type="InterPro" id="IPR050256">
    <property type="entry name" value="Glycosyltransferase_2"/>
</dbReference>
<evidence type="ECO:0000256" key="2">
    <source>
        <dbReference type="ARBA" id="ARBA00022676"/>
    </source>
</evidence>
<evidence type="ECO:0000256" key="1">
    <source>
        <dbReference type="ARBA" id="ARBA00022475"/>
    </source>
</evidence>
<dbReference type="GO" id="GO:0099621">
    <property type="term" value="F:undecaprenyl-phosphate 4-deoxy-4-formamido-L-arabinose transferase activity"/>
    <property type="evidence" value="ECO:0007669"/>
    <property type="project" value="UniProtKB-EC"/>
</dbReference>
<evidence type="ECO:0000256" key="6">
    <source>
        <dbReference type="ARBA" id="ARBA00022989"/>
    </source>
</evidence>
<dbReference type="SUPFAM" id="SSF53448">
    <property type="entry name" value="Nucleotide-diphospho-sugar transferases"/>
    <property type="match status" value="1"/>
</dbReference>
<keyword evidence="3 10" id="KW-0808">Transferase</keyword>
<dbReference type="KEGG" id="pnd:Pla175_36260"/>
<evidence type="ECO:0000256" key="4">
    <source>
        <dbReference type="ARBA" id="ARBA00022692"/>
    </source>
</evidence>
<evidence type="ECO:0000313" key="11">
    <source>
        <dbReference type="Proteomes" id="UP000317429"/>
    </source>
</evidence>
<dbReference type="InterPro" id="IPR001173">
    <property type="entry name" value="Glyco_trans_2-like"/>
</dbReference>
<organism evidence="10 11">
    <name type="scientific">Pirellulimonas nuda</name>
    <dbReference type="NCBI Taxonomy" id="2528009"/>
    <lineage>
        <taxon>Bacteria</taxon>
        <taxon>Pseudomonadati</taxon>
        <taxon>Planctomycetota</taxon>
        <taxon>Planctomycetia</taxon>
        <taxon>Pirellulales</taxon>
        <taxon>Lacipirellulaceae</taxon>
        <taxon>Pirellulimonas</taxon>
    </lineage>
</organism>
<dbReference type="GO" id="GO:0009103">
    <property type="term" value="P:lipopolysaccharide biosynthetic process"/>
    <property type="evidence" value="ECO:0007669"/>
    <property type="project" value="UniProtKB-KW"/>
</dbReference>
<keyword evidence="7 8" id="KW-0472">Membrane</keyword>
<sequence length="323" mass="35627">MRPISVVIPLIDEAESLSRLVEQISDVAAANDYDLQVVMVDDGSTDSSWEVIEELAVADPRIEGIRLRRNFGKAAALSAGFRAATAPIVFTLDADLQDDPAEFPKLLAAIDDGADVVSGWKVDRKDPWHKTLPSLGFNTLVSWISGVRLHDHNCGLKCYRAEVLKEVRLYGELHRFVPVLADARGYRVAEVGVHHRPREFGHSKYGVTRLIKGLLDIMTVKFITGFGDRPQHLLGAIGLLAFLMGALGLGYLAVAWCVTRAISAEPIHLHETAMLYYALGLFVIGAQFLSVGLLGEMLTAHQLRDRDTYSIAERTKKSEPQSR</sequence>
<evidence type="ECO:0000256" key="5">
    <source>
        <dbReference type="ARBA" id="ARBA00022985"/>
    </source>
</evidence>
<dbReference type="AlphaFoldDB" id="A0A518DFG7"/>
<dbReference type="EC" id="2.4.2.53" evidence="10"/>
<keyword evidence="6 8" id="KW-1133">Transmembrane helix</keyword>
<evidence type="ECO:0000256" key="7">
    <source>
        <dbReference type="ARBA" id="ARBA00023136"/>
    </source>
</evidence>
<protein>
    <submittedName>
        <fullName evidence="10">Undecaprenyl-phosphate 4-deoxy-4-formamido-L-arabinose transferase</fullName>
        <ecNumber evidence="10">2.4.2.53</ecNumber>
    </submittedName>
</protein>
<dbReference type="PANTHER" id="PTHR48090:SF3">
    <property type="entry name" value="UNDECAPRENYL-PHOSPHATE 4-DEOXY-4-FORMAMIDO-L-ARABINOSE TRANSFERASE"/>
    <property type="match status" value="1"/>
</dbReference>
<evidence type="ECO:0000256" key="3">
    <source>
        <dbReference type="ARBA" id="ARBA00022679"/>
    </source>
</evidence>
<dbReference type="Proteomes" id="UP000317429">
    <property type="component" value="Chromosome"/>
</dbReference>
<reference evidence="10 11" key="1">
    <citation type="submission" date="2019-02" db="EMBL/GenBank/DDBJ databases">
        <title>Deep-cultivation of Planctomycetes and their phenomic and genomic characterization uncovers novel biology.</title>
        <authorList>
            <person name="Wiegand S."/>
            <person name="Jogler M."/>
            <person name="Boedeker C."/>
            <person name="Pinto D."/>
            <person name="Vollmers J."/>
            <person name="Rivas-Marin E."/>
            <person name="Kohn T."/>
            <person name="Peeters S.H."/>
            <person name="Heuer A."/>
            <person name="Rast P."/>
            <person name="Oberbeckmann S."/>
            <person name="Bunk B."/>
            <person name="Jeske O."/>
            <person name="Meyerdierks A."/>
            <person name="Storesund J.E."/>
            <person name="Kallscheuer N."/>
            <person name="Luecker S."/>
            <person name="Lage O.M."/>
            <person name="Pohl T."/>
            <person name="Merkel B.J."/>
            <person name="Hornburger P."/>
            <person name="Mueller R.-W."/>
            <person name="Bruemmer F."/>
            <person name="Labrenz M."/>
            <person name="Spormann A.M."/>
            <person name="Op den Camp H."/>
            <person name="Overmann J."/>
            <person name="Amann R."/>
            <person name="Jetten M.S.M."/>
            <person name="Mascher T."/>
            <person name="Medema M.H."/>
            <person name="Devos D.P."/>
            <person name="Kaster A.-K."/>
            <person name="Ovreas L."/>
            <person name="Rohde M."/>
            <person name="Galperin M.Y."/>
            <person name="Jogler C."/>
        </authorList>
    </citation>
    <scope>NUCLEOTIDE SEQUENCE [LARGE SCALE GENOMIC DNA]</scope>
    <source>
        <strain evidence="10 11">Pla175</strain>
    </source>
</reference>